<feature type="region of interest" description="Disordered" evidence="1">
    <location>
        <begin position="259"/>
        <end position="290"/>
    </location>
</feature>
<reference evidence="2 3" key="1">
    <citation type="journal article" date="2011" name="Science">
        <title>The ecoresponsive genome of Daphnia pulex.</title>
        <authorList>
            <person name="Colbourne J.K."/>
            <person name="Pfrender M.E."/>
            <person name="Gilbert D."/>
            <person name="Thomas W.K."/>
            <person name="Tucker A."/>
            <person name="Oakley T.H."/>
            <person name="Tokishita S."/>
            <person name="Aerts A."/>
            <person name="Arnold G.J."/>
            <person name="Basu M.K."/>
            <person name="Bauer D.J."/>
            <person name="Caceres C.E."/>
            <person name="Carmel L."/>
            <person name="Casola C."/>
            <person name="Choi J.H."/>
            <person name="Detter J.C."/>
            <person name="Dong Q."/>
            <person name="Dusheyko S."/>
            <person name="Eads B.D."/>
            <person name="Frohlich T."/>
            <person name="Geiler-Samerotte K.A."/>
            <person name="Gerlach D."/>
            <person name="Hatcher P."/>
            <person name="Jogdeo S."/>
            <person name="Krijgsveld J."/>
            <person name="Kriventseva E.V."/>
            <person name="Kultz D."/>
            <person name="Laforsch C."/>
            <person name="Lindquist E."/>
            <person name="Lopez J."/>
            <person name="Manak J.R."/>
            <person name="Muller J."/>
            <person name="Pangilinan J."/>
            <person name="Patwardhan R.P."/>
            <person name="Pitluck S."/>
            <person name="Pritham E.J."/>
            <person name="Rechtsteiner A."/>
            <person name="Rho M."/>
            <person name="Rogozin I.B."/>
            <person name="Sakarya O."/>
            <person name="Salamov A."/>
            <person name="Schaack S."/>
            <person name="Shapiro H."/>
            <person name="Shiga Y."/>
            <person name="Skalitzky C."/>
            <person name="Smith Z."/>
            <person name="Souvorov A."/>
            <person name="Sung W."/>
            <person name="Tang Z."/>
            <person name="Tsuchiya D."/>
            <person name="Tu H."/>
            <person name="Vos H."/>
            <person name="Wang M."/>
            <person name="Wolf Y.I."/>
            <person name="Yamagata H."/>
            <person name="Yamada T."/>
            <person name="Ye Y."/>
            <person name="Shaw J.R."/>
            <person name="Andrews J."/>
            <person name="Crease T.J."/>
            <person name="Tang H."/>
            <person name="Lucas S.M."/>
            <person name="Robertson H.M."/>
            <person name="Bork P."/>
            <person name="Koonin E.V."/>
            <person name="Zdobnov E.M."/>
            <person name="Grigoriev I.V."/>
            <person name="Lynch M."/>
            <person name="Boore J.L."/>
        </authorList>
    </citation>
    <scope>NUCLEOTIDE SEQUENCE [LARGE SCALE GENOMIC DNA]</scope>
</reference>
<dbReference type="AlphaFoldDB" id="E9I285"/>
<dbReference type="Proteomes" id="UP000000305">
    <property type="component" value="Unassembled WGS sequence"/>
</dbReference>
<dbReference type="HOGENOM" id="CLU_961626_0_0_1"/>
<evidence type="ECO:0000256" key="1">
    <source>
        <dbReference type="SAM" id="MobiDB-lite"/>
    </source>
</evidence>
<accession>E9I285</accession>
<dbReference type="EMBL" id="GL734009">
    <property type="protein sequence ID" value="EFX61895.1"/>
    <property type="molecule type" value="Genomic_DNA"/>
</dbReference>
<evidence type="ECO:0000313" key="2">
    <source>
        <dbReference type="EMBL" id="EFX61895.1"/>
    </source>
</evidence>
<dbReference type="KEGG" id="dpx:DAPPUDRAFT_337865"/>
<feature type="compositionally biased region" description="Polar residues" evidence="1">
    <location>
        <begin position="280"/>
        <end position="290"/>
    </location>
</feature>
<evidence type="ECO:0000313" key="3">
    <source>
        <dbReference type="Proteomes" id="UP000000305"/>
    </source>
</evidence>
<feature type="non-terminal residue" evidence="2">
    <location>
        <position position="290"/>
    </location>
</feature>
<dbReference type="Pfam" id="PF03564">
    <property type="entry name" value="DUF1759"/>
    <property type="match status" value="1"/>
</dbReference>
<dbReference type="InParanoid" id="E9I285"/>
<dbReference type="PhylomeDB" id="E9I285"/>
<dbReference type="OrthoDB" id="8194935at2759"/>
<organism evidence="2 3">
    <name type="scientific">Daphnia pulex</name>
    <name type="common">Water flea</name>
    <dbReference type="NCBI Taxonomy" id="6669"/>
    <lineage>
        <taxon>Eukaryota</taxon>
        <taxon>Metazoa</taxon>
        <taxon>Ecdysozoa</taxon>
        <taxon>Arthropoda</taxon>
        <taxon>Crustacea</taxon>
        <taxon>Branchiopoda</taxon>
        <taxon>Diplostraca</taxon>
        <taxon>Cladocera</taxon>
        <taxon>Anomopoda</taxon>
        <taxon>Daphniidae</taxon>
        <taxon>Daphnia</taxon>
    </lineage>
</organism>
<proteinExistence type="predicted"/>
<gene>
    <name evidence="2" type="ORF">DAPPUDRAFT_337865</name>
</gene>
<name>E9I285_DAPPU</name>
<dbReference type="InterPro" id="IPR005312">
    <property type="entry name" value="DUF1759"/>
</dbReference>
<protein>
    <submittedName>
        <fullName evidence="2">Uncharacterized protein</fullName>
    </submittedName>
</protein>
<sequence length="290" mass="33180">MQDAYAQYGRTRIEVEKQLHRVSFTSRYFRWKEITKEIMPLLTLQAKGALRRLETQVEIERLNIAPPLMQNHAQAPRVRIDPPKFYGDCLKYYGWRNTWNTFHESPSYTDSERSQLLEAALQGEAKTATERFTFSADTYHNILQFLADRFGNRSTIVGKLEARLRLAASNKLGEDCTASQLKEKHISISNERQGLLDQGVAPATFDTHTAQEILRSLPPTITERWRLLWGVNHAVTLDEVLAQVDNLIQIRSLEEAARQYAQPSPPQQANAQANTARVTFRSQTPPRAVC</sequence>
<feature type="compositionally biased region" description="Low complexity" evidence="1">
    <location>
        <begin position="259"/>
        <end position="276"/>
    </location>
</feature>
<keyword evidence="3" id="KW-1185">Reference proteome</keyword>